<dbReference type="AlphaFoldDB" id="A0A9Q0N1H2"/>
<name>A0A9Q0N1H2_9DIPT</name>
<evidence type="ECO:0000259" key="1">
    <source>
        <dbReference type="PROSITE" id="PS50181"/>
    </source>
</evidence>
<dbReference type="InterPro" id="IPR036047">
    <property type="entry name" value="F-box-like_dom_sf"/>
</dbReference>
<proteinExistence type="predicted"/>
<accession>A0A9Q0N1H2</accession>
<dbReference type="InterPro" id="IPR032675">
    <property type="entry name" value="LRR_dom_sf"/>
</dbReference>
<reference evidence="2" key="1">
    <citation type="submission" date="2022-07" db="EMBL/GenBank/DDBJ databases">
        <authorList>
            <person name="Trinca V."/>
            <person name="Uliana J.V.C."/>
            <person name="Torres T.T."/>
            <person name="Ward R.J."/>
            <person name="Monesi N."/>
        </authorList>
    </citation>
    <scope>NUCLEOTIDE SEQUENCE</scope>
    <source>
        <strain evidence="2">HSMRA1968</strain>
        <tissue evidence="2">Whole embryos</tissue>
    </source>
</reference>
<dbReference type="Proteomes" id="UP001151699">
    <property type="component" value="Chromosome B"/>
</dbReference>
<dbReference type="OrthoDB" id="7787480at2759"/>
<feature type="non-terminal residue" evidence="2">
    <location>
        <position position="1"/>
    </location>
</feature>
<evidence type="ECO:0000313" key="2">
    <source>
        <dbReference type="EMBL" id="KAJ6641551.1"/>
    </source>
</evidence>
<dbReference type="CDD" id="cd09917">
    <property type="entry name" value="F-box_SF"/>
    <property type="match status" value="1"/>
</dbReference>
<dbReference type="SUPFAM" id="SSF52047">
    <property type="entry name" value="RNI-like"/>
    <property type="match status" value="1"/>
</dbReference>
<dbReference type="Pfam" id="PF00646">
    <property type="entry name" value="F-box"/>
    <property type="match status" value="1"/>
</dbReference>
<dbReference type="PROSITE" id="PS50181">
    <property type="entry name" value="FBOX"/>
    <property type="match status" value="1"/>
</dbReference>
<gene>
    <name evidence="2" type="ORF">Bhyg_06490</name>
</gene>
<dbReference type="Gene3D" id="3.80.10.10">
    <property type="entry name" value="Ribonuclease Inhibitor"/>
    <property type="match status" value="2"/>
</dbReference>
<keyword evidence="3" id="KW-1185">Reference proteome</keyword>
<sequence>KYAVREVCLCLQLESHLKFLSNKSREMMLDDNKSATASEKTLDESQILTLPNEMIMKILMYVDDCSRMDAAMVCNRFYELICGLDRDKHPLDLCYSDIYDEDIYNSIINSRRIFCELAINFKGCHYLHSSKRIEEIANKFGSRIKKCKLWCSIQAETCKIIDTQVIAILKLMPNVEELILFNIYIISRHHEPRQTELNVQKLRKLELNYCVFDNSNFLDLISANVLTHLVFTFDSLDERIYQPFFNRQGNIRTLEIFENDQITFDHLELEHLKISSNLDFVQMLRQQRKLKYVDFAITWIDDQVFDAVLQLDHLEVFRTLIDQVSCSTFQRLPELKHLKELRIDSHSSYDCGHLLTLSMMKGMNLQKLTLYYAEREIPNEILIQISKNFSKLRHIQLVNRSVQNLVTIVEHFPDMESILMDFFAIFYAPDLLEIFEDGFLHKNLKQIVLTNFNTVDVQNTIPLLKFCNACPNLERIMLSTLTDVTADDLEELLTKHQKLTHLSLEVNSFKFDIDDIGTVLVLISNLCQFRLSRLTTYPAYSTLRCIFKNVFSKITLYKYKTGGAELIMKKGATEDWYSSINIRDHF</sequence>
<protein>
    <recommendedName>
        <fullName evidence="1">F-box domain-containing protein</fullName>
    </recommendedName>
</protein>
<dbReference type="PANTHER" id="PTHR13318">
    <property type="entry name" value="PARTNER OF PAIRED, ISOFORM B-RELATED"/>
    <property type="match status" value="1"/>
</dbReference>
<dbReference type="SUPFAM" id="SSF81383">
    <property type="entry name" value="F-box domain"/>
    <property type="match status" value="1"/>
</dbReference>
<organism evidence="2 3">
    <name type="scientific">Pseudolycoriella hygida</name>
    <dbReference type="NCBI Taxonomy" id="35572"/>
    <lineage>
        <taxon>Eukaryota</taxon>
        <taxon>Metazoa</taxon>
        <taxon>Ecdysozoa</taxon>
        <taxon>Arthropoda</taxon>
        <taxon>Hexapoda</taxon>
        <taxon>Insecta</taxon>
        <taxon>Pterygota</taxon>
        <taxon>Neoptera</taxon>
        <taxon>Endopterygota</taxon>
        <taxon>Diptera</taxon>
        <taxon>Nematocera</taxon>
        <taxon>Sciaroidea</taxon>
        <taxon>Sciaridae</taxon>
        <taxon>Pseudolycoriella</taxon>
    </lineage>
</organism>
<dbReference type="GO" id="GO:0019005">
    <property type="term" value="C:SCF ubiquitin ligase complex"/>
    <property type="evidence" value="ECO:0007669"/>
    <property type="project" value="TreeGrafter"/>
</dbReference>
<comment type="caution">
    <text evidence="2">The sequence shown here is derived from an EMBL/GenBank/DDBJ whole genome shotgun (WGS) entry which is preliminary data.</text>
</comment>
<feature type="domain" description="F-box" evidence="1">
    <location>
        <begin position="44"/>
        <end position="81"/>
    </location>
</feature>
<dbReference type="EMBL" id="WJQU01000002">
    <property type="protein sequence ID" value="KAJ6641551.1"/>
    <property type="molecule type" value="Genomic_DNA"/>
</dbReference>
<dbReference type="GO" id="GO:0031146">
    <property type="term" value="P:SCF-dependent proteasomal ubiquitin-dependent protein catabolic process"/>
    <property type="evidence" value="ECO:0007669"/>
    <property type="project" value="TreeGrafter"/>
</dbReference>
<evidence type="ECO:0000313" key="3">
    <source>
        <dbReference type="Proteomes" id="UP001151699"/>
    </source>
</evidence>
<dbReference type="InterPro" id="IPR001810">
    <property type="entry name" value="F-box_dom"/>
</dbReference>